<evidence type="ECO:0000256" key="1">
    <source>
        <dbReference type="ARBA" id="ARBA00022729"/>
    </source>
</evidence>
<keyword evidence="1 3" id="KW-0732">Signal</keyword>
<evidence type="ECO:0000259" key="4">
    <source>
        <dbReference type="Pfam" id="PF10342"/>
    </source>
</evidence>
<name>A0A9P6JHM8_MORAP</name>
<evidence type="ECO:0000313" key="6">
    <source>
        <dbReference type="Proteomes" id="UP000738359"/>
    </source>
</evidence>
<sequence length="151" mass="14968">MVKSTALLAFAASAMASIATAEMLHYGSPIEATVWTAGKTGTVSWTNDCSDLANTTFPITLNHQVAGQQVQVPGTGPIGTLDCGSAGSATVQVPATIPQGSTYSILVVNGAEQSYSALFTINSSIPAGGANTTTPSATVSAAPSSSASASK</sequence>
<dbReference type="Pfam" id="PF10342">
    <property type="entry name" value="Kre9_KNH"/>
    <property type="match status" value="1"/>
</dbReference>
<evidence type="ECO:0000313" key="5">
    <source>
        <dbReference type="EMBL" id="KAF9968216.1"/>
    </source>
</evidence>
<feature type="compositionally biased region" description="Low complexity" evidence="2">
    <location>
        <begin position="132"/>
        <end position="151"/>
    </location>
</feature>
<feature type="chain" id="PRO_5040351291" description="Yeast cell wall synthesis Kre9/Knh1-like N-terminal domain-containing protein" evidence="3">
    <location>
        <begin position="22"/>
        <end position="151"/>
    </location>
</feature>
<feature type="domain" description="Yeast cell wall synthesis Kre9/Knh1-like N-terminal" evidence="4">
    <location>
        <begin position="29"/>
        <end position="121"/>
    </location>
</feature>
<gene>
    <name evidence="5" type="ORF">BGZ70_005897</name>
</gene>
<dbReference type="InterPro" id="IPR018466">
    <property type="entry name" value="Kre9/Knh1-like_N"/>
</dbReference>
<feature type="region of interest" description="Disordered" evidence="2">
    <location>
        <begin position="130"/>
        <end position="151"/>
    </location>
</feature>
<evidence type="ECO:0000256" key="3">
    <source>
        <dbReference type="SAM" id="SignalP"/>
    </source>
</evidence>
<accession>A0A9P6JHM8</accession>
<dbReference type="EMBL" id="JAAAHY010000032">
    <property type="protein sequence ID" value="KAF9968216.1"/>
    <property type="molecule type" value="Genomic_DNA"/>
</dbReference>
<proteinExistence type="predicted"/>
<feature type="signal peptide" evidence="3">
    <location>
        <begin position="1"/>
        <end position="21"/>
    </location>
</feature>
<protein>
    <recommendedName>
        <fullName evidence="4">Yeast cell wall synthesis Kre9/Knh1-like N-terminal domain-containing protein</fullName>
    </recommendedName>
</protein>
<evidence type="ECO:0000256" key="2">
    <source>
        <dbReference type="SAM" id="MobiDB-lite"/>
    </source>
</evidence>
<comment type="caution">
    <text evidence="5">The sequence shown here is derived from an EMBL/GenBank/DDBJ whole genome shotgun (WGS) entry which is preliminary data.</text>
</comment>
<dbReference type="AlphaFoldDB" id="A0A9P6JHM8"/>
<dbReference type="OrthoDB" id="2260257at2759"/>
<keyword evidence="6" id="KW-1185">Reference proteome</keyword>
<organism evidence="5 6">
    <name type="scientific">Mortierella alpina</name>
    <name type="common">Oleaginous fungus</name>
    <name type="synonym">Mortierella renispora</name>
    <dbReference type="NCBI Taxonomy" id="64518"/>
    <lineage>
        <taxon>Eukaryota</taxon>
        <taxon>Fungi</taxon>
        <taxon>Fungi incertae sedis</taxon>
        <taxon>Mucoromycota</taxon>
        <taxon>Mortierellomycotina</taxon>
        <taxon>Mortierellomycetes</taxon>
        <taxon>Mortierellales</taxon>
        <taxon>Mortierellaceae</taxon>
        <taxon>Mortierella</taxon>
    </lineage>
</organism>
<dbReference type="Proteomes" id="UP000738359">
    <property type="component" value="Unassembled WGS sequence"/>
</dbReference>
<reference evidence="5" key="1">
    <citation type="journal article" date="2020" name="Fungal Divers.">
        <title>Resolving the Mortierellaceae phylogeny through synthesis of multi-gene phylogenetics and phylogenomics.</title>
        <authorList>
            <person name="Vandepol N."/>
            <person name="Liber J."/>
            <person name="Desiro A."/>
            <person name="Na H."/>
            <person name="Kennedy M."/>
            <person name="Barry K."/>
            <person name="Grigoriev I.V."/>
            <person name="Miller A.N."/>
            <person name="O'Donnell K."/>
            <person name="Stajich J.E."/>
            <person name="Bonito G."/>
        </authorList>
    </citation>
    <scope>NUCLEOTIDE SEQUENCE</scope>
    <source>
        <strain evidence="5">CK1249</strain>
    </source>
</reference>